<sequence>MKHKLKANLIFGIIAQTLHDYIGGTKGCKFLVLYPGQSLSIAFGEIKDSLGHGQVTGAGKMLIHIGFTFLLVIFPCELFPLIALGGRDIKNFLNVFLILAACDDGDRLGIICHLPPQLFPDGLGSHCTAGTRRGVEKKIDLLSKTVLVVLAHGRQEVDIALLVRLHV</sequence>
<dbReference type="EMBL" id="VTOY01000014">
    <property type="protein sequence ID" value="TYZ20477.1"/>
    <property type="molecule type" value="Genomic_DNA"/>
</dbReference>
<dbReference type="Proteomes" id="UP000323646">
    <property type="component" value="Unassembled WGS sequence"/>
</dbReference>
<feature type="transmembrane region" description="Helical" evidence="1">
    <location>
        <begin position="61"/>
        <end position="84"/>
    </location>
</feature>
<dbReference type="RefSeq" id="WP_149172153.1">
    <property type="nucleotide sequence ID" value="NZ_VTOY01000014.1"/>
</dbReference>
<keyword evidence="3" id="KW-1185">Reference proteome</keyword>
<dbReference type="AlphaFoldDB" id="A0A5D6VY93"/>
<name>A0A5D6VY93_9FIRM</name>
<keyword evidence="1" id="KW-0472">Membrane</keyword>
<accession>A0A5D6VY93</accession>
<comment type="caution">
    <text evidence="2">The sequence shown here is derived from an EMBL/GenBank/DDBJ whole genome shotgun (WGS) entry which is preliminary data.</text>
</comment>
<organism evidence="2 3">
    <name type="scientific">Selenomonas ruminis</name>
    <dbReference type="NCBI Taxonomy" id="2593411"/>
    <lineage>
        <taxon>Bacteria</taxon>
        <taxon>Bacillati</taxon>
        <taxon>Bacillota</taxon>
        <taxon>Negativicutes</taxon>
        <taxon>Selenomonadales</taxon>
        <taxon>Selenomonadaceae</taxon>
        <taxon>Selenomonas</taxon>
    </lineage>
</organism>
<keyword evidence="1" id="KW-1133">Transmembrane helix</keyword>
<evidence type="ECO:0000313" key="2">
    <source>
        <dbReference type="EMBL" id="TYZ20477.1"/>
    </source>
</evidence>
<keyword evidence="1" id="KW-0812">Transmembrane</keyword>
<protein>
    <submittedName>
        <fullName evidence="2">Uncharacterized protein</fullName>
    </submittedName>
</protein>
<evidence type="ECO:0000256" key="1">
    <source>
        <dbReference type="SAM" id="Phobius"/>
    </source>
</evidence>
<gene>
    <name evidence="2" type="ORF">FZ040_11695</name>
</gene>
<dbReference type="OrthoDB" id="1665661at2"/>
<reference evidence="2 3" key="1">
    <citation type="submission" date="2019-08" db="EMBL/GenBank/DDBJ databases">
        <title>Selenomonas sp. mPRGC5 and Selenomonas sp. mPRGC8 isolated from ruminal fluid of dairy goat (Capra hircus).</title>
        <authorList>
            <person name="Poothong S."/>
            <person name="Nuengjamnong C."/>
            <person name="Tanasupawat S."/>
        </authorList>
    </citation>
    <scope>NUCLEOTIDE SEQUENCE [LARGE SCALE GENOMIC DNA]</scope>
    <source>
        <strain evidence="3">mPRGC5</strain>
    </source>
</reference>
<evidence type="ECO:0000313" key="3">
    <source>
        <dbReference type="Proteomes" id="UP000323646"/>
    </source>
</evidence>
<proteinExistence type="predicted"/>